<organism evidence="2 3">
    <name type="scientific">Lacticaseibacillus manihotivorans</name>
    <dbReference type="NCBI Taxonomy" id="88233"/>
    <lineage>
        <taxon>Bacteria</taxon>
        <taxon>Bacillati</taxon>
        <taxon>Bacillota</taxon>
        <taxon>Bacilli</taxon>
        <taxon>Lactobacillales</taxon>
        <taxon>Lactobacillaceae</taxon>
        <taxon>Lacticaseibacillus</taxon>
    </lineage>
</organism>
<evidence type="ECO:0000313" key="3">
    <source>
        <dbReference type="Proteomes" id="UP000388452"/>
    </source>
</evidence>
<keyword evidence="1" id="KW-0812">Transmembrane</keyword>
<evidence type="ECO:0008006" key="4">
    <source>
        <dbReference type="Google" id="ProtNLM"/>
    </source>
</evidence>
<dbReference type="RefSeq" id="WP_152164616.1">
    <property type="nucleotide sequence ID" value="NZ_CP045068.1"/>
</dbReference>
<dbReference type="AlphaFoldDB" id="A0A5P8JM29"/>
<keyword evidence="1" id="KW-1133">Transmembrane helix</keyword>
<sequence length="115" mass="13506">MTTKKLFWLLMALPFVLIAGWFAKNTWETQQVRTVMINQLRANGYPQAELTHISKIIRQQDFLFDAPTYTMTFRQLDDQALYTVSEGQTTQKHWTITLERRLGGVDVWQNPKTLN</sequence>
<proteinExistence type="predicted"/>
<protein>
    <recommendedName>
        <fullName evidence="4">DUF3139 domain-containing protein</fullName>
    </recommendedName>
</protein>
<gene>
    <name evidence="2" type="ORF">LM010_01880</name>
</gene>
<dbReference type="EMBL" id="CP045068">
    <property type="protein sequence ID" value="QFQ90265.1"/>
    <property type="molecule type" value="Genomic_DNA"/>
</dbReference>
<evidence type="ECO:0000256" key="1">
    <source>
        <dbReference type="SAM" id="Phobius"/>
    </source>
</evidence>
<name>A0A5P8JM29_9LACO</name>
<evidence type="ECO:0000313" key="2">
    <source>
        <dbReference type="EMBL" id="QFQ90265.1"/>
    </source>
</evidence>
<accession>A0A5P8JM29</accession>
<reference evidence="2 3" key="1">
    <citation type="submission" date="2019-10" db="EMBL/GenBank/DDBJ databases">
        <title>Genome sequencing of Lactobacillus manihotivorans.</title>
        <authorList>
            <person name="Kim K."/>
        </authorList>
    </citation>
    <scope>NUCLEOTIDE SEQUENCE [LARGE SCALE GENOMIC DNA]</scope>
    <source>
        <strain evidence="2 3">LM010</strain>
    </source>
</reference>
<feature type="transmembrane region" description="Helical" evidence="1">
    <location>
        <begin position="6"/>
        <end position="23"/>
    </location>
</feature>
<keyword evidence="1" id="KW-0472">Membrane</keyword>
<dbReference type="Proteomes" id="UP000388452">
    <property type="component" value="Chromosome"/>
</dbReference>